<comment type="caution">
    <text evidence="10">The sequence shown here is derived from an EMBL/GenBank/DDBJ whole genome shotgun (WGS) entry which is preliminary data.</text>
</comment>
<evidence type="ECO:0000313" key="10">
    <source>
        <dbReference type="EMBL" id="MCI4658818.1"/>
    </source>
</evidence>
<dbReference type="InterPro" id="IPR050366">
    <property type="entry name" value="BP-dependent_transpt_permease"/>
</dbReference>
<keyword evidence="4 7" id="KW-0812">Transmembrane</keyword>
<dbReference type="Proteomes" id="UP001165341">
    <property type="component" value="Unassembled WGS sequence"/>
</dbReference>
<comment type="similarity">
    <text evidence="7">Belongs to the binding-protein-dependent transport system permease family.</text>
</comment>
<gene>
    <name evidence="10" type="ORF">MQH31_13485</name>
</gene>
<evidence type="ECO:0000256" key="5">
    <source>
        <dbReference type="ARBA" id="ARBA00022989"/>
    </source>
</evidence>
<evidence type="ECO:0000256" key="7">
    <source>
        <dbReference type="RuleBase" id="RU363032"/>
    </source>
</evidence>
<dbReference type="PROSITE" id="PS50928">
    <property type="entry name" value="ABC_TM1"/>
    <property type="match status" value="1"/>
</dbReference>
<feature type="transmembrane region" description="Helical" evidence="7">
    <location>
        <begin position="257"/>
        <end position="282"/>
    </location>
</feature>
<evidence type="ECO:0000313" key="11">
    <source>
        <dbReference type="Proteomes" id="UP001165341"/>
    </source>
</evidence>
<dbReference type="PANTHER" id="PTHR43386:SF25">
    <property type="entry name" value="PEPTIDE ABC TRANSPORTER PERMEASE PROTEIN"/>
    <property type="match status" value="1"/>
</dbReference>
<comment type="subcellular location">
    <subcellularLocation>
        <location evidence="1 7">Cell membrane</location>
        <topology evidence="1 7">Multi-pass membrane protein</topology>
    </subcellularLocation>
</comment>
<dbReference type="EMBL" id="JALGAR010000003">
    <property type="protein sequence ID" value="MCI4658818.1"/>
    <property type="molecule type" value="Genomic_DNA"/>
</dbReference>
<feature type="domain" description="ABC transmembrane type-1" evidence="9">
    <location>
        <begin position="136"/>
        <end position="325"/>
    </location>
</feature>
<organism evidence="10 11">
    <name type="scientific">Cryobacterium zhongshanensis</name>
    <dbReference type="NCBI Taxonomy" id="2928153"/>
    <lineage>
        <taxon>Bacteria</taxon>
        <taxon>Bacillati</taxon>
        <taxon>Actinomycetota</taxon>
        <taxon>Actinomycetes</taxon>
        <taxon>Micrococcales</taxon>
        <taxon>Microbacteriaceae</taxon>
        <taxon>Cryobacterium</taxon>
    </lineage>
</organism>
<evidence type="ECO:0000256" key="6">
    <source>
        <dbReference type="ARBA" id="ARBA00023136"/>
    </source>
</evidence>
<dbReference type="InterPro" id="IPR035906">
    <property type="entry name" value="MetI-like_sf"/>
</dbReference>
<dbReference type="GO" id="GO:0055085">
    <property type="term" value="P:transmembrane transport"/>
    <property type="evidence" value="ECO:0007669"/>
    <property type="project" value="InterPro"/>
</dbReference>
<reference evidence="10" key="1">
    <citation type="submission" date="2022-03" db="EMBL/GenBank/DDBJ databases">
        <title>Cryobacterium sp. nov. strain ZS14-85, isolated from Antarctic soil.</title>
        <authorList>
            <person name="Li J."/>
            <person name="Niu G."/>
        </authorList>
    </citation>
    <scope>NUCLEOTIDE SEQUENCE</scope>
    <source>
        <strain evidence="10">ZS14-85</strain>
    </source>
</reference>
<dbReference type="SUPFAM" id="SSF161098">
    <property type="entry name" value="MetI-like"/>
    <property type="match status" value="1"/>
</dbReference>
<feature type="transmembrane region" description="Helical" evidence="7">
    <location>
        <begin position="175"/>
        <end position="194"/>
    </location>
</feature>
<dbReference type="InterPro" id="IPR000515">
    <property type="entry name" value="MetI-like"/>
</dbReference>
<evidence type="ECO:0000256" key="3">
    <source>
        <dbReference type="ARBA" id="ARBA00022475"/>
    </source>
</evidence>
<keyword evidence="11" id="KW-1185">Reference proteome</keyword>
<keyword evidence="6 7" id="KW-0472">Membrane</keyword>
<keyword evidence="2 7" id="KW-0813">Transport</keyword>
<feature type="transmembrane region" description="Helical" evidence="7">
    <location>
        <begin position="75"/>
        <end position="96"/>
    </location>
</feature>
<dbReference type="AlphaFoldDB" id="A0AA41QXP8"/>
<keyword evidence="5 7" id="KW-1133">Transmembrane helix</keyword>
<dbReference type="PANTHER" id="PTHR43386">
    <property type="entry name" value="OLIGOPEPTIDE TRANSPORT SYSTEM PERMEASE PROTEIN APPC"/>
    <property type="match status" value="1"/>
</dbReference>
<dbReference type="RefSeq" id="WP_243012460.1">
    <property type="nucleotide sequence ID" value="NZ_JALGAR010000003.1"/>
</dbReference>
<proteinExistence type="inferred from homology"/>
<protein>
    <submittedName>
        <fullName evidence="10">ABC transporter permease</fullName>
    </submittedName>
</protein>
<feature type="region of interest" description="Disordered" evidence="8">
    <location>
        <begin position="1"/>
        <end position="25"/>
    </location>
</feature>
<dbReference type="CDD" id="cd06261">
    <property type="entry name" value="TM_PBP2"/>
    <property type="match status" value="1"/>
</dbReference>
<name>A0AA41QXP8_9MICO</name>
<feature type="transmembrane region" description="Helical" evidence="7">
    <location>
        <begin position="302"/>
        <end position="324"/>
    </location>
</feature>
<evidence type="ECO:0000256" key="1">
    <source>
        <dbReference type="ARBA" id="ARBA00004651"/>
    </source>
</evidence>
<evidence type="ECO:0000256" key="8">
    <source>
        <dbReference type="SAM" id="MobiDB-lite"/>
    </source>
</evidence>
<sequence length="336" mass="34734">MTDTTALAAESARASTGRGTAHDDTFATTSADRFADAAASREAGSIVEKPSAPTAADGRTGRVRRLLATGVQHPGTALAAVWIVLVLVSTVAPGLFTSQDPLVGVPSEKLTGPSPAHWFGTDQLGRDLFTRVVFGSALTLQAALIAVGIGLAVGSVLGLLAGFVGRWVDDVVMRIADVLLAIPSLLLSLALITVLGFGTVNVAIAVGLGSVATVSRIMRSEVIRVRNAVYIEAAFASGNRWSRVLVRHVLPNSAGPVLVLAALEFGTAILAVSALSFLGYGAQPPAPEWGSLIATGRNFLTTAWWLTTLPGVVIALTVLSANALSRALDSEGRRVR</sequence>
<dbReference type="GO" id="GO:0005886">
    <property type="term" value="C:plasma membrane"/>
    <property type="evidence" value="ECO:0007669"/>
    <property type="project" value="UniProtKB-SubCell"/>
</dbReference>
<dbReference type="Pfam" id="PF00528">
    <property type="entry name" value="BPD_transp_1"/>
    <property type="match status" value="1"/>
</dbReference>
<evidence type="ECO:0000256" key="4">
    <source>
        <dbReference type="ARBA" id="ARBA00022692"/>
    </source>
</evidence>
<accession>A0AA41QXP8</accession>
<evidence type="ECO:0000259" key="9">
    <source>
        <dbReference type="PROSITE" id="PS50928"/>
    </source>
</evidence>
<keyword evidence="3" id="KW-1003">Cell membrane</keyword>
<feature type="transmembrane region" description="Helical" evidence="7">
    <location>
        <begin position="200"/>
        <end position="218"/>
    </location>
</feature>
<evidence type="ECO:0000256" key="2">
    <source>
        <dbReference type="ARBA" id="ARBA00022448"/>
    </source>
</evidence>
<feature type="transmembrane region" description="Helical" evidence="7">
    <location>
        <begin position="138"/>
        <end position="163"/>
    </location>
</feature>
<dbReference type="Gene3D" id="1.10.3720.10">
    <property type="entry name" value="MetI-like"/>
    <property type="match status" value="1"/>
</dbReference>